<dbReference type="AlphaFoldDB" id="A0AAD1RZF9"/>
<evidence type="ECO:0000313" key="3">
    <source>
        <dbReference type="Proteomes" id="UP001295444"/>
    </source>
</evidence>
<accession>A0AAD1RZF9</accession>
<evidence type="ECO:0000313" key="2">
    <source>
        <dbReference type="EMBL" id="CAH2284229.1"/>
    </source>
</evidence>
<organism evidence="2 3">
    <name type="scientific">Pelobates cultripes</name>
    <name type="common">Western spadefoot toad</name>
    <dbReference type="NCBI Taxonomy" id="61616"/>
    <lineage>
        <taxon>Eukaryota</taxon>
        <taxon>Metazoa</taxon>
        <taxon>Chordata</taxon>
        <taxon>Craniata</taxon>
        <taxon>Vertebrata</taxon>
        <taxon>Euteleostomi</taxon>
        <taxon>Amphibia</taxon>
        <taxon>Batrachia</taxon>
        <taxon>Anura</taxon>
        <taxon>Pelobatoidea</taxon>
        <taxon>Pelobatidae</taxon>
        <taxon>Pelobates</taxon>
    </lineage>
</organism>
<gene>
    <name evidence="2" type="ORF">PECUL_23A012539</name>
</gene>
<proteinExistence type="predicted"/>
<feature type="non-terminal residue" evidence="2">
    <location>
        <position position="1"/>
    </location>
</feature>
<evidence type="ECO:0000256" key="1">
    <source>
        <dbReference type="SAM" id="MobiDB-lite"/>
    </source>
</evidence>
<name>A0AAD1RZF9_PELCU</name>
<protein>
    <submittedName>
        <fullName evidence="2">Uncharacterized protein</fullName>
    </submittedName>
</protein>
<sequence length="97" mass="11347">VSNPNASKPALIQEMKSQRAHRLSIQSIWSQFLRVCRFVSDDNIVNERLTDFSKKKKKTDKGYHPRLLRKAKRKALGMNHEELLSTTDKPKQDRIPF</sequence>
<feature type="compositionally biased region" description="Basic and acidic residues" evidence="1">
    <location>
        <begin position="79"/>
        <end position="97"/>
    </location>
</feature>
<dbReference type="Proteomes" id="UP001295444">
    <property type="component" value="Chromosome 04"/>
</dbReference>
<feature type="region of interest" description="Disordered" evidence="1">
    <location>
        <begin position="78"/>
        <end position="97"/>
    </location>
</feature>
<keyword evidence="3" id="KW-1185">Reference proteome</keyword>
<reference evidence="2" key="1">
    <citation type="submission" date="2022-03" db="EMBL/GenBank/DDBJ databases">
        <authorList>
            <person name="Alioto T."/>
            <person name="Alioto T."/>
            <person name="Gomez Garrido J."/>
        </authorList>
    </citation>
    <scope>NUCLEOTIDE SEQUENCE</scope>
</reference>
<feature type="non-terminal residue" evidence="2">
    <location>
        <position position="97"/>
    </location>
</feature>
<dbReference type="EMBL" id="OW240915">
    <property type="protein sequence ID" value="CAH2284229.1"/>
    <property type="molecule type" value="Genomic_DNA"/>
</dbReference>